<gene>
    <name evidence="1" type="ORF">IW252_000042</name>
</gene>
<organism evidence="1 2">
    <name type="scientific">Zhihengliuella flava</name>
    <dbReference type="NCBI Taxonomy" id="1285193"/>
    <lineage>
        <taxon>Bacteria</taxon>
        <taxon>Bacillati</taxon>
        <taxon>Actinomycetota</taxon>
        <taxon>Actinomycetes</taxon>
        <taxon>Micrococcales</taxon>
        <taxon>Micrococcaceae</taxon>
        <taxon>Zhihengliuella</taxon>
    </lineage>
</organism>
<sequence>MQKHTSTTGQSTDILEEVDEVLATNQSTAGTNDVEEIDEEQARADELHQLAVKAADAETQSKEYAAQAKEAKARLYELLELGSHQIGNLTVTVTKPPARFNAAAFEANYPAEVNPHMYKQVLDTSAIPPKLKKDFSEVGAASGTVKIK</sequence>
<dbReference type="AlphaFoldDB" id="A0A931D3W3"/>
<evidence type="ECO:0000313" key="2">
    <source>
        <dbReference type="Proteomes" id="UP000625033"/>
    </source>
</evidence>
<name>A0A931D3W3_9MICC</name>
<accession>A0A931D3W3</accession>
<dbReference type="EMBL" id="JADOTZ010000001">
    <property type="protein sequence ID" value="MBG6083275.1"/>
    <property type="molecule type" value="Genomic_DNA"/>
</dbReference>
<comment type="caution">
    <text evidence="1">The sequence shown here is derived from an EMBL/GenBank/DDBJ whole genome shotgun (WGS) entry which is preliminary data.</text>
</comment>
<reference evidence="1" key="1">
    <citation type="submission" date="2020-11" db="EMBL/GenBank/DDBJ databases">
        <title>Sequencing the genomes of 1000 actinobacteria strains.</title>
        <authorList>
            <person name="Klenk H.-P."/>
        </authorList>
    </citation>
    <scope>NUCLEOTIDE SEQUENCE</scope>
    <source>
        <strain evidence="1">DSM 26152</strain>
    </source>
</reference>
<evidence type="ECO:0000313" key="1">
    <source>
        <dbReference type="EMBL" id="MBG6083275.1"/>
    </source>
</evidence>
<proteinExistence type="predicted"/>
<dbReference type="Proteomes" id="UP000625033">
    <property type="component" value="Unassembled WGS sequence"/>
</dbReference>
<protein>
    <submittedName>
        <fullName evidence="1">Uncharacterized protein</fullName>
    </submittedName>
</protein>
<keyword evidence="2" id="KW-1185">Reference proteome</keyword>
<dbReference type="RefSeq" id="WP_196834734.1">
    <property type="nucleotide sequence ID" value="NZ_JADOTZ010000001.1"/>
</dbReference>